<gene>
    <name evidence="1" type="ORF">FPL22_00510</name>
</gene>
<dbReference type="EMBL" id="VMBG01000001">
    <property type="protein sequence ID" value="TSJ77821.1"/>
    <property type="molecule type" value="Genomic_DNA"/>
</dbReference>
<evidence type="ECO:0000313" key="2">
    <source>
        <dbReference type="Proteomes" id="UP000315648"/>
    </source>
</evidence>
<dbReference type="Pfam" id="PF14375">
    <property type="entry name" value="Cys_rich_CWC"/>
    <property type="match status" value="1"/>
</dbReference>
<protein>
    <submittedName>
        <fullName evidence="1">Cysteine-rich CWC family protein</fullName>
    </submittedName>
</protein>
<name>A0A556QME5_9BACT</name>
<organism evidence="1 2">
    <name type="scientific">Rariglobus hedericola</name>
    <dbReference type="NCBI Taxonomy" id="2597822"/>
    <lineage>
        <taxon>Bacteria</taxon>
        <taxon>Pseudomonadati</taxon>
        <taxon>Verrucomicrobiota</taxon>
        <taxon>Opitutia</taxon>
        <taxon>Opitutales</taxon>
        <taxon>Opitutaceae</taxon>
        <taxon>Rariglobus</taxon>
    </lineage>
</organism>
<dbReference type="AlphaFoldDB" id="A0A556QME5"/>
<comment type="caution">
    <text evidence="1">The sequence shown here is derived from an EMBL/GenBank/DDBJ whole genome shotgun (WGS) entry which is preliminary data.</text>
</comment>
<sequence length="85" mass="9286">MNAPQSFCPLCQRPNQCDATGAGGHCWCFSVQIPATLLDQLSEEQRNTACICRECIIAFAHNQDSAARDSSSTRSPIQLILDSWG</sequence>
<dbReference type="Proteomes" id="UP000315648">
    <property type="component" value="Unassembled WGS sequence"/>
</dbReference>
<reference evidence="1 2" key="1">
    <citation type="submission" date="2019-07" db="EMBL/GenBank/DDBJ databases">
        <title>Description of 53C-WASEF.</title>
        <authorList>
            <person name="Pitt A."/>
            <person name="Hahn M.W."/>
        </authorList>
    </citation>
    <scope>NUCLEOTIDE SEQUENCE [LARGE SCALE GENOMIC DNA]</scope>
    <source>
        <strain evidence="1 2">53C-WASEF</strain>
    </source>
</reference>
<keyword evidence="2" id="KW-1185">Reference proteome</keyword>
<proteinExistence type="predicted"/>
<accession>A0A556QME5</accession>
<evidence type="ECO:0000313" key="1">
    <source>
        <dbReference type="EMBL" id="TSJ77821.1"/>
    </source>
</evidence>
<dbReference type="RefSeq" id="WP_144228163.1">
    <property type="nucleotide sequence ID" value="NZ_CBCRVV010000001.1"/>
</dbReference>
<dbReference type="InterPro" id="IPR032720">
    <property type="entry name" value="Cys_rich_CWC"/>
</dbReference>
<dbReference type="OrthoDB" id="5625686at2"/>